<dbReference type="GO" id="GO:0005886">
    <property type="term" value="C:plasma membrane"/>
    <property type="evidence" value="ECO:0007669"/>
    <property type="project" value="TreeGrafter"/>
</dbReference>
<gene>
    <name evidence="8" type="ORF">chiPu_0016816</name>
</gene>
<evidence type="ECO:0000313" key="9">
    <source>
        <dbReference type="Proteomes" id="UP000287033"/>
    </source>
</evidence>
<reference evidence="8 9" key="1">
    <citation type="journal article" date="2018" name="Nat. Ecol. Evol.">
        <title>Shark genomes provide insights into elasmobranch evolution and the origin of vertebrates.</title>
        <authorList>
            <person name="Hara Y"/>
            <person name="Yamaguchi K"/>
            <person name="Onimaru K"/>
            <person name="Kadota M"/>
            <person name="Koyanagi M"/>
            <person name="Keeley SD"/>
            <person name="Tatsumi K"/>
            <person name="Tanaka K"/>
            <person name="Motone F"/>
            <person name="Kageyama Y"/>
            <person name="Nozu R"/>
            <person name="Adachi N"/>
            <person name="Nishimura O"/>
            <person name="Nakagawa R"/>
            <person name="Tanegashima C"/>
            <person name="Kiyatake I"/>
            <person name="Matsumoto R"/>
            <person name="Murakumo K"/>
            <person name="Nishida K"/>
            <person name="Terakita A"/>
            <person name="Kuratani S"/>
            <person name="Sato K"/>
            <person name="Hyodo S Kuraku.S."/>
        </authorList>
    </citation>
    <scope>NUCLEOTIDE SEQUENCE [LARGE SCALE GENOMIC DNA]</scope>
</reference>
<dbReference type="OrthoDB" id="8701926at2759"/>
<keyword evidence="9" id="KW-1185">Reference proteome</keyword>
<dbReference type="InterPro" id="IPR051753">
    <property type="entry name" value="RA-inducible_GPCR3"/>
</dbReference>
<evidence type="ECO:0000256" key="2">
    <source>
        <dbReference type="ARBA" id="ARBA00007242"/>
    </source>
</evidence>
<dbReference type="Pfam" id="PF00003">
    <property type="entry name" value="7tm_3"/>
    <property type="match status" value="1"/>
</dbReference>
<protein>
    <recommendedName>
        <fullName evidence="7">G-protein coupled receptors family 3 profile domain-containing protein</fullName>
    </recommendedName>
</protein>
<feature type="transmembrane region" description="Helical" evidence="6">
    <location>
        <begin position="297"/>
        <end position="315"/>
    </location>
</feature>
<dbReference type="Proteomes" id="UP000287033">
    <property type="component" value="Unassembled WGS sequence"/>
</dbReference>
<evidence type="ECO:0000313" key="8">
    <source>
        <dbReference type="EMBL" id="GCC38302.1"/>
    </source>
</evidence>
<feature type="transmembrane region" description="Helical" evidence="6">
    <location>
        <begin position="153"/>
        <end position="174"/>
    </location>
</feature>
<comment type="similarity">
    <text evidence="2">Belongs to the G-protein coupled receptor 3 family.</text>
</comment>
<feature type="transmembrane region" description="Helical" evidence="6">
    <location>
        <begin position="186"/>
        <end position="208"/>
    </location>
</feature>
<evidence type="ECO:0000256" key="6">
    <source>
        <dbReference type="SAM" id="Phobius"/>
    </source>
</evidence>
<dbReference type="OMA" id="GRRPNWD"/>
<feature type="transmembrane region" description="Helical" evidence="6">
    <location>
        <begin position="259"/>
        <end position="277"/>
    </location>
</feature>
<feature type="domain" description="G-protein coupled receptors family 3 profile" evidence="7">
    <location>
        <begin position="121"/>
        <end position="279"/>
    </location>
</feature>
<feature type="transmembrane region" description="Helical" evidence="6">
    <location>
        <begin position="228"/>
        <end position="247"/>
    </location>
</feature>
<dbReference type="PANTHER" id="PTHR14511">
    <property type="entry name" value="G PROTEIN COUPLED RECEPTOR, CLASS C, GROUP 5"/>
    <property type="match status" value="1"/>
</dbReference>
<name>A0A401T6Q7_CHIPU</name>
<organism evidence="8 9">
    <name type="scientific">Chiloscyllium punctatum</name>
    <name type="common">Brownbanded bambooshark</name>
    <name type="synonym">Hemiscyllium punctatum</name>
    <dbReference type="NCBI Taxonomy" id="137246"/>
    <lineage>
        <taxon>Eukaryota</taxon>
        <taxon>Metazoa</taxon>
        <taxon>Chordata</taxon>
        <taxon>Craniata</taxon>
        <taxon>Vertebrata</taxon>
        <taxon>Chondrichthyes</taxon>
        <taxon>Elasmobranchii</taxon>
        <taxon>Galeomorphii</taxon>
        <taxon>Galeoidea</taxon>
        <taxon>Orectolobiformes</taxon>
        <taxon>Hemiscylliidae</taxon>
        <taxon>Chiloscyllium</taxon>
    </lineage>
</organism>
<evidence type="ECO:0000256" key="4">
    <source>
        <dbReference type="ARBA" id="ARBA00022989"/>
    </source>
</evidence>
<proteinExistence type="inferred from homology"/>
<feature type="transmembrane region" description="Helical" evidence="6">
    <location>
        <begin position="123"/>
        <end position="141"/>
    </location>
</feature>
<sequence>MNVDPPGGYKKAAAKGEFIKDAAREQTVPQKLPRMDLKTMMLPLLLLLSTFDSVSMMTAPRGCGSDLLPVYFNLCDLDAVWGIVLEAIAAVGIVITVILIVVLLGITPFILDKRKKACVPIQLLFLTGTLGIFGLTFAFIIKFDERTCPTRLFLWGVLFTICFSCLLTHVWRLLRLVRTGEGPTICNMISLVLILTLVQVIIAIEYLVLTIVRFRNFCSYENKDFVMLLIYVMFLMALTFILSIFTFCGHYKKWKKHGAHIFVTMFFSIAIWVVWIVMFVRGNAALNRSPEWDDPTLSIALVANGWVFILLYMLPELRHITCPAKSEDDPQDSVAPNRHTGGMKGLDNQVFFLEEPSRGFSGNFDDNVPSPSYRSHSPINHNVYSAPQDFTIPRPHTRSSYLPTPLLQDPYLNYQNRQTTF</sequence>
<evidence type="ECO:0000256" key="3">
    <source>
        <dbReference type="ARBA" id="ARBA00022692"/>
    </source>
</evidence>
<dbReference type="AlphaFoldDB" id="A0A401T6Q7"/>
<dbReference type="GO" id="GO:0004930">
    <property type="term" value="F:G protein-coupled receptor activity"/>
    <property type="evidence" value="ECO:0007669"/>
    <property type="project" value="InterPro"/>
</dbReference>
<evidence type="ECO:0000256" key="5">
    <source>
        <dbReference type="ARBA" id="ARBA00023136"/>
    </source>
</evidence>
<comment type="subcellular location">
    <subcellularLocation>
        <location evidence="1">Membrane</location>
        <topology evidence="1">Multi-pass membrane protein</topology>
    </subcellularLocation>
</comment>
<dbReference type="PANTHER" id="PTHR14511:SF7">
    <property type="entry name" value="RETINOIC ACID-INDUCED PROTEIN 3"/>
    <property type="match status" value="1"/>
</dbReference>
<dbReference type="InterPro" id="IPR017978">
    <property type="entry name" value="GPCR_3_C"/>
</dbReference>
<dbReference type="GO" id="GO:0030295">
    <property type="term" value="F:protein kinase activator activity"/>
    <property type="evidence" value="ECO:0007669"/>
    <property type="project" value="TreeGrafter"/>
</dbReference>
<dbReference type="PROSITE" id="PS50259">
    <property type="entry name" value="G_PROTEIN_RECEP_F3_4"/>
    <property type="match status" value="1"/>
</dbReference>
<keyword evidence="3 6" id="KW-0812">Transmembrane</keyword>
<comment type="caution">
    <text evidence="8">The sequence shown here is derived from an EMBL/GenBank/DDBJ whole genome shotgun (WGS) entry which is preliminary data.</text>
</comment>
<dbReference type="EMBL" id="BEZZ01001155">
    <property type="protein sequence ID" value="GCC38302.1"/>
    <property type="molecule type" value="Genomic_DNA"/>
</dbReference>
<evidence type="ECO:0000259" key="7">
    <source>
        <dbReference type="PROSITE" id="PS50259"/>
    </source>
</evidence>
<dbReference type="STRING" id="137246.A0A401T6Q7"/>
<accession>A0A401T6Q7</accession>
<keyword evidence="4 6" id="KW-1133">Transmembrane helix</keyword>
<evidence type="ECO:0000256" key="1">
    <source>
        <dbReference type="ARBA" id="ARBA00004141"/>
    </source>
</evidence>
<dbReference type="GO" id="GO:0070062">
    <property type="term" value="C:extracellular exosome"/>
    <property type="evidence" value="ECO:0007669"/>
    <property type="project" value="TreeGrafter"/>
</dbReference>
<keyword evidence="5 6" id="KW-0472">Membrane</keyword>
<dbReference type="GO" id="GO:0043235">
    <property type="term" value="C:receptor complex"/>
    <property type="evidence" value="ECO:0007669"/>
    <property type="project" value="TreeGrafter"/>
</dbReference>
<feature type="transmembrane region" description="Helical" evidence="6">
    <location>
        <begin position="79"/>
        <end position="111"/>
    </location>
</feature>